<feature type="signal peptide" evidence="1">
    <location>
        <begin position="1"/>
        <end position="32"/>
    </location>
</feature>
<dbReference type="EMBL" id="BNEK01000005">
    <property type="protein sequence ID" value="GHJ33143.1"/>
    <property type="molecule type" value="Genomic_DNA"/>
</dbReference>
<dbReference type="Pfam" id="PF00932">
    <property type="entry name" value="LTD"/>
    <property type="match status" value="1"/>
</dbReference>
<feature type="domain" description="LTD" evidence="2">
    <location>
        <begin position="24"/>
        <end position="146"/>
    </location>
</feature>
<dbReference type="Proteomes" id="UP001054854">
    <property type="component" value="Unassembled WGS sequence"/>
</dbReference>
<dbReference type="Gene3D" id="2.60.40.1260">
    <property type="entry name" value="Lamin Tail domain"/>
    <property type="match status" value="1"/>
</dbReference>
<evidence type="ECO:0000256" key="1">
    <source>
        <dbReference type="SAM" id="SignalP"/>
    </source>
</evidence>
<organism evidence="3 4">
    <name type="scientific">Streptomyces hygroscopicus</name>
    <dbReference type="NCBI Taxonomy" id="1912"/>
    <lineage>
        <taxon>Bacteria</taxon>
        <taxon>Bacillati</taxon>
        <taxon>Actinomycetota</taxon>
        <taxon>Actinomycetes</taxon>
        <taxon>Kitasatosporales</taxon>
        <taxon>Streptomycetaceae</taxon>
        <taxon>Streptomyces</taxon>
        <taxon>Streptomyces violaceusniger group</taxon>
    </lineage>
</organism>
<sequence length="154" mass="16143">MSSATGTTARTAAALAAGCAIALLYPAAPAGAAGSVHISKIYYDSPGTDNRSNASLNGEYVQIKNSTSRGVSLKGWVLADASNHKYTFPRYTLGAGRTVTVRTGSGSDTSATTYQGRRAYVWNNDRDKATLRKAGGATVDTCAYNNSRADYKIC</sequence>
<name>A0ABQ3UDA2_STRHY</name>
<protein>
    <recommendedName>
        <fullName evidence="2">LTD domain-containing protein</fullName>
    </recommendedName>
</protein>
<keyword evidence="4" id="KW-1185">Reference proteome</keyword>
<dbReference type="SUPFAM" id="SSF74853">
    <property type="entry name" value="Lamin A/C globular tail domain"/>
    <property type="match status" value="1"/>
</dbReference>
<dbReference type="InterPro" id="IPR001322">
    <property type="entry name" value="Lamin_tail_dom"/>
</dbReference>
<proteinExistence type="predicted"/>
<dbReference type="PROSITE" id="PS51841">
    <property type="entry name" value="LTD"/>
    <property type="match status" value="1"/>
</dbReference>
<evidence type="ECO:0000313" key="4">
    <source>
        <dbReference type="Proteomes" id="UP001054854"/>
    </source>
</evidence>
<dbReference type="InterPro" id="IPR036415">
    <property type="entry name" value="Lamin_tail_dom_sf"/>
</dbReference>
<accession>A0ABQ3UDA2</accession>
<keyword evidence="1" id="KW-0732">Signal</keyword>
<evidence type="ECO:0000313" key="3">
    <source>
        <dbReference type="EMBL" id="GHJ33143.1"/>
    </source>
</evidence>
<gene>
    <name evidence="3" type="ORF">TPA0910_75760</name>
</gene>
<dbReference type="RefSeq" id="WP_060948673.1">
    <property type="nucleotide sequence ID" value="NZ_BBON01000021.1"/>
</dbReference>
<comment type="caution">
    <text evidence="3">The sequence shown here is derived from an EMBL/GenBank/DDBJ whole genome shotgun (WGS) entry which is preliminary data.</text>
</comment>
<evidence type="ECO:0000259" key="2">
    <source>
        <dbReference type="PROSITE" id="PS51841"/>
    </source>
</evidence>
<reference evidence="3" key="1">
    <citation type="submission" date="2024-05" db="EMBL/GenBank/DDBJ databases">
        <title>Whole genome shotgun sequence of Streptomyces hygroscopicus NBRC 113678.</title>
        <authorList>
            <person name="Komaki H."/>
            <person name="Tamura T."/>
        </authorList>
    </citation>
    <scope>NUCLEOTIDE SEQUENCE</scope>
    <source>
        <strain evidence="3">N11-34</strain>
    </source>
</reference>
<feature type="chain" id="PRO_5045873853" description="LTD domain-containing protein" evidence="1">
    <location>
        <begin position="33"/>
        <end position="154"/>
    </location>
</feature>